<evidence type="ECO:0000256" key="1">
    <source>
        <dbReference type="ARBA" id="ARBA00022741"/>
    </source>
</evidence>
<dbReference type="Gene3D" id="3.30.230.10">
    <property type="match status" value="1"/>
</dbReference>
<dbReference type="AlphaFoldDB" id="A0A841FAW9"/>
<dbReference type="SUPFAM" id="SSF50447">
    <property type="entry name" value="Translation proteins"/>
    <property type="match status" value="1"/>
</dbReference>
<dbReference type="GO" id="GO:0003924">
    <property type="term" value="F:GTPase activity"/>
    <property type="evidence" value="ECO:0007669"/>
    <property type="project" value="InterPro"/>
</dbReference>
<comment type="caution">
    <text evidence="5">The sequence shown here is derived from an EMBL/GenBank/DDBJ whole genome shotgun (WGS) entry which is preliminary data.</text>
</comment>
<accession>A0A841FAW9</accession>
<keyword evidence="2" id="KW-0648">Protein biosynthesis</keyword>
<name>A0A841FAW9_9ACTN</name>
<dbReference type="InterPro" id="IPR005225">
    <property type="entry name" value="Small_GTP-bd"/>
</dbReference>
<dbReference type="InterPro" id="IPR020568">
    <property type="entry name" value="Ribosomal_Su5_D2-typ_SF"/>
</dbReference>
<dbReference type="RefSeq" id="WP_184787269.1">
    <property type="nucleotide sequence ID" value="NZ_BONT01000045.1"/>
</dbReference>
<dbReference type="InterPro" id="IPR027417">
    <property type="entry name" value="P-loop_NTPase"/>
</dbReference>
<dbReference type="EMBL" id="JACHGT010000004">
    <property type="protein sequence ID" value="MBB6034411.1"/>
    <property type="molecule type" value="Genomic_DNA"/>
</dbReference>
<evidence type="ECO:0000256" key="2">
    <source>
        <dbReference type="ARBA" id="ARBA00022917"/>
    </source>
</evidence>
<dbReference type="Gene3D" id="2.40.30.10">
    <property type="entry name" value="Translation factors"/>
    <property type="match status" value="1"/>
</dbReference>
<dbReference type="Gene3D" id="3.40.50.300">
    <property type="entry name" value="P-loop containing nucleotide triphosphate hydrolases"/>
    <property type="match status" value="1"/>
</dbReference>
<reference evidence="5 6" key="1">
    <citation type="submission" date="2020-08" db="EMBL/GenBank/DDBJ databases">
        <title>Genomic Encyclopedia of Type Strains, Phase IV (KMG-IV): sequencing the most valuable type-strain genomes for metagenomic binning, comparative biology and taxonomic classification.</title>
        <authorList>
            <person name="Goeker M."/>
        </authorList>
    </citation>
    <scope>NUCLEOTIDE SEQUENCE [LARGE SCALE GENOMIC DNA]</scope>
    <source>
        <strain evidence="5 6">YIM 65646</strain>
    </source>
</reference>
<dbReference type="NCBIfam" id="TIGR00231">
    <property type="entry name" value="small_GTP"/>
    <property type="match status" value="1"/>
</dbReference>
<dbReference type="SUPFAM" id="SSF54211">
    <property type="entry name" value="Ribosomal protein S5 domain 2-like"/>
    <property type="match status" value="1"/>
</dbReference>
<dbReference type="GO" id="GO:0005525">
    <property type="term" value="F:GTP binding"/>
    <property type="evidence" value="ECO:0007669"/>
    <property type="project" value="UniProtKB-KW"/>
</dbReference>
<dbReference type="InterPro" id="IPR009000">
    <property type="entry name" value="Transl_B-barrel_sf"/>
</dbReference>
<dbReference type="PRINTS" id="PR00315">
    <property type="entry name" value="ELONGATNFCT"/>
</dbReference>
<dbReference type="InterPro" id="IPR014721">
    <property type="entry name" value="Ribsml_uS5_D2-typ_fold_subgr"/>
</dbReference>
<protein>
    <submittedName>
        <fullName evidence="5">Ribosomal protection tetracycline resistance protein</fullName>
    </submittedName>
</protein>
<dbReference type="PROSITE" id="PS51722">
    <property type="entry name" value="G_TR_2"/>
    <property type="match status" value="1"/>
</dbReference>
<dbReference type="InterPro" id="IPR031157">
    <property type="entry name" value="G_TR_CS"/>
</dbReference>
<evidence type="ECO:0000313" key="5">
    <source>
        <dbReference type="EMBL" id="MBB6034411.1"/>
    </source>
</evidence>
<keyword evidence="1" id="KW-0547">Nucleotide-binding</keyword>
<dbReference type="CDD" id="cd04168">
    <property type="entry name" value="TetM_like"/>
    <property type="match status" value="1"/>
</dbReference>
<dbReference type="InterPro" id="IPR005517">
    <property type="entry name" value="Transl_elong_EFG/EF2_IV"/>
</dbReference>
<gene>
    <name evidence="5" type="ORF">HNR73_002261</name>
</gene>
<evidence type="ECO:0000256" key="3">
    <source>
        <dbReference type="ARBA" id="ARBA00023134"/>
    </source>
</evidence>
<dbReference type="GO" id="GO:0032790">
    <property type="term" value="P:ribosome disassembly"/>
    <property type="evidence" value="ECO:0007669"/>
    <property type="project" value="TreeGrafter"/>
</dbReference>
<proteinExistence type="predicted"/>
<dbReference type="Gene3D" id="3.30.70.870">
    <property type="entry name" value="Elongation Factor G (Translational Gtpase), domain 3"/>
    <property type="match status" value="1"/>
</dbReference>
<feature type="domain" description="Tr-type G" evidence="4">
    <location>
        <begin position="1"/>
        <end position="252"/>
    </location>
</feature>
<keyword evidence="3" id="KW-0342">GTP-binding</keyword>
<dbReference type="SUPFAM" id="SSF52540">
    <property type="entry name" value="P-loop containing nucleoside triphosphate hydrolases"/>
    <property type="match status" value="1"/>
</dbReference>
<dbReference type="InterPro" id="IPR000640">
    <property type="entry name" value="EFG_V-like"/>
</dbReference>
<dbReference type="InterPro" id="IPR000795">
    <property type="entry name" value="T_Tr_GTP-bd_dom"/>
</dbReference>
<dbReference type="PANTHER" id="PTHR43261:SF1">
    <property type="entry name" value="RIBOSOME-RELEASING FACTOR 2, MITOCHONDRIAL"/>
    <property type="match status" value="1"/>
</dbReference>
<dbReference type="PRINTS" id="PR01037">
    <property type="entry name" value="TCRTETOQM"/>
</dbReference>
<dbReference type="Pfam" id="PF00679">
    <property type="entry name" value="EFG_C"/>
    <property type="match status" value="1"/>
</dbReference>
<sequence>MKQLNIGIVAHVDAGKTSLTERLLHTTGVIDHVGSVDGGDTQTDSLDLERRRGITIQSAVVSFHIGDLKVNLIDTPGHSDFIAEVARAMHVLDGAVLVVSAVEGVQAQTRVLMRTLARLRIPTLIFVNKIDRRGARHGELLAEMRRKLKADLVALSTVDGLGTREVTSAPRSFRDPELYAEIADALSAHDEEFLSGYVESRPTSPGARRAALARATRRALAQPVFFGSAVTGEGVDALIDGIRRYLPHRLPHGTRPRGSVFKIKRGPAGEKIAYVRLREGTLRAPARLRLYRADGDGHVTANTAKVTAVQVFTDGAATVPGEVRAGGIAKVWGLRDALIGDAVGSPGELPPKGLFAPPTLETVVSPVRPEERGRLFQALRDLSERDPFINVRGAEDITVSLYGEVQKEVITSMLAERFGLDVTFAETRTVHVERPSGSAEAAQEIGGGFFIYLGLRLEPGEKGSGVVYRMEAVRGNLLAGYHTAVEETVRETLREGHYGWRVTDCVVTLLRGGYITGKTTGQFRDMTAALVRRTLAETGTYVCAPVHRFELEAPEASAAGILIALTDAGAELRSQETARGVCHLTGTISAKAVHAFERRLPGLSSGEAVFTSTLDGYRRVYGEPPRRAGTGRALTR</sequence>
<organism evidence="5 6">
    <name type="scientific">Phytomonospora endophytica</name>
    <dbReference type="NCBI Taxonomy" id="714109"/>
    <lineage>
        <taxon>Bacteria</taxon>
        <taxon>Bacillati</taxon>
        <taxon>Actinomycetota</taxon>
        <taxon>Actinomycetes</taxon>
        <taxon>Micromonosporales</taxon>
        <taxon>Micromonosporaceae</taxon>
        <taxon>Phytomonospora</taxon>
    </lineage>
</organism>
<dbReference type="Proteomes" id="UP000548476">
    <property type="component" value="Unassembled WGS sequence"/>
</dbReference>
<evidence type="ECO:0000259" key="4">
    <source>
        <dbReference type="PROSITE" id="PS51722"/>
    </source>
</evidence>
<dbReference type="PANTHER" id="PTHR43261">
    <property type="entry name" value="TRANSLATION ELONGATION FACTOR G-RELATED"/>
    <property type="match status" value="1"/>
</dbReference>
<dbReference type="PROSITE" id="PS00301">
    <property type="entry name" value="G_TR_1"/>
    <property type="match status" value="1"/>
</dbReference>
<dbReference type="SMART" id="SM00889">
    <property type="entry name" value="EFG_IV"/>
    <property type="match status" value="1"/>
</dbReference>
<dbReference type="Pfam" id="PF00009">
    <property type="entry name" value="GTP_EFTU"/>
    <property type="match status" value="1"/>
</dbReference>
<keyword evidence="6" id="KW-1185">Reference proteome</keyword>
<dbReference type="SUPFAM" id="SSF54980">
    <property type="entry name" value="EF-G C-terminal domain-like"/>
    <property type="match status" value="2"/>
</dbReference>
<evidence type="ECO:0000313" key="6">
    <source>
        <dbReference type="Proteomes" id="UP000548476"/>
    </source>
</evidence>
<dbReference type="GO" id="GO:0006412">
    <property type="term" value="P:translation"/>
    <property type="evidence" value="ECO:0007669"/>
    <property type="project" value="UniProtKB-KW"/>
</dbReference>
<dbReference type="Pfam" id="PF03764">
    <property type="entry name" value="EFG_IV"/>
    <property type="match status" value="1"/>
</dbReference>
<dbReference type="InterPro" id="IPR035647">
    <property type="entry name" value="EFG_III/V"/>
</dbReference>